<proteinExistence type="predicted"/>
<dbReference type="Proteomes" id="UP000294933">
    <property type="component" value="Unassembled WGS sequence"/>
</dbReference>
<reference evidence="1 2" key="1">
    <citation type="submission" date="2018-06" db="EMBL/GenBank/DDBJ databases">
        <title>A transcriptomic atlas of mushroom development highlights an independent origin of complex multicellularity.</title>
        <authorList>
            <consortium name="DOE Joint Genome Institute"/>
            <person name="Krizsan K."/>
            <person name="Almasi E."/>
            <person name="Merenyi Z."/>
            <person name="Sahu N."/>
            <person name="Viragh M."/>
            <person name="Koszo T."/>
            <person name="Mondo S."/>
            <person name="Kiss B."/>
            <person name="Balint B."/>
            <person name="Kues U."/>
            <person name="Barry K."/>
            <person name="Hegedus J.C."/>
            <person name="Henrissat B."/>
            <person name="Johnson J."/>
            <person name="Lipzen A."/>
            <person name="Ohm R."/>
            <person name="Nagy I."/>
            <person name="Pangilinan J."/>
            <person name="Yan J."/>
            <person name="Xiong Y."/>
            <person name="Grigoriev I.V."/>
            <person name="Hibbett D.S."/>
            <person name="Nagy L.G."/>
        </authorList>
    </citation>
    <scope>NUCLEOTIDE SEQUENCE [LARGE SCALE GENOMIC DNA]</scope>
    <source>
        <strain evidence="1 2">SZMC22713</strain>
    </source>
</reference>
<organism evidence="1 2">
    <name type="scientific">Rickenella mellea</name>
    <dbReference type="NCBI Taxonomy" id="50990"/>
    <lineage>
        <taxon>Eukaryota</taxon>
        <taxon>Fungi</taxon>
        <taxon>Dikarya</taxon>
        <taxon>Basidiomycota</taxon>
        <taxon>Agaricomycotina</taxon>
        <taxon>Agaricomycetes</taxon>
        <taxon>Hymenochaetales</taxon>
        <taxon>Rickenellaceae</taxon>
        <taxon>Rickenella</taxon>
    </lineage>
</organism>
<dbReference type="OrthoDB" id="2686513at2759"/>
<evidence type="ECO:0000313" key="2">
    <source>
        <dbReference type="Proteomes" id="UP000294933"/>
    </source>
</evidence>
<accession>A0A4Y7PJX7</accession>
<dbReference type="AlphaFoldDB" id="A0A4Y7PJX7"/>
<dbReference type="VEuPathDB" id="FungiDB:BD410DRAFT_796166"/>
<evidence type="ECO:0000313" key="1">
    <source>
        <dbReference type="EMBL" id="TDL15687.1"/>
    </source>
</evidence>
<protein>
    <submittedName>
        <fullName evidence="1">Uncharacterized protein</fullName>
    </submittedName>
</protein>
<dbReference type="EMBL" id="ML170266">
    <property type="protein sequence ID" value="TDL15687.1"/>
    <property type="molecule type" value="Genomic_DNA"/>
</dbReference>
<name>A0A4Y7PJX7_9AGAM</name>
<keyword evidence="2" id="KW-1185">Reference proteome</keyword>
<sequence>MAAANIINLILFKKNVNSFIEESTGNNSVLTHTSVFYRVPGSHLTDPAEKGYQ</sequence>
<gene>
    <name evidence="1" type="ORF">BD410DRAFT_796166</name>
</gene>